<sequence>MTQKKTENESAKLSATSEECKRIAGLLRYVVSLNTTAGLLSPTERRLTTPTYRAVELAALILEGKTFEEATREAEAAWTGSLAEDHRHALELLQSTRNTLQSAMTGMMSPEQFAEYFEISQNQFLELVKSGMLNPGNPPKSNT</sequence>
<accession>A0A6J4QA36</accession>
<reference evidence="1" key="1">
    <citation type="submission" date="2020-02" db="EMBL/GenBank/DDBJ databases">
        <authorList>
            <person name="Meier V. D."/>
        </authorList>
    </citation>
    <scope>NUCLEOTIDE SEQUENCE</scope>
    <source>
        <strain evidence="1">AVDCRST_MAG37</strain>
    </source>
</reference>
<dbReference type="AlphaFoldDB" id="A0A6J4QA36"/>
<gene>
    <name evidence="1" type="ORF">AVDCRST_MAG37-1158</name>
</gene>
<evidence type="ECO:0000313" key="1">
    <source>
        <dbReference type="EMBL" id="CAA9438751.1"/>
    </source>
</evidence>
<dbReference type="EMBL" id="CADCVD010000047">
    <property type="protein sequence ID" value="CAA9438751.1"/>
    <property type="molecule type" value="Genomic_DNA"/>
</dbReference>
<proteinExistence type="predicted"/>
<organism evidence="1">
    <name type="scientific">uncultured Rubrobacteraceae bacterium</name>
    <dbReference type="NCBI Taxonomy" id="349277"/>
    <lineage>
        <taxon>Bacteria</taxon>
        <taxon>Bacillati</taxon>
        <taxon>Actinomycetota</taxon>
        <taxon>Rubrobacteria</taxon>
        <taxon>Rubrobacterales</taxon>
        <taxon>Rubrobacteraceae</taxon>
        <taxon>environmental samples</taxon>
    </lineage>
</organism>
<name>A0A6J4QA36_9ACTN</name>
<protein>
    <submittedName>
        <fullName evidence="1">Uncharacterized protein</fullName>
    </submittedName>
</protein>